<keyword evidence="2" id="KW-1185">Reference proteome</keyword>
<name>A0ACC1SY11_9HYPO</name>
<proteinExistence type="predicted"/>
<sequence>MSTASNGVSEKLPVPPTNSETAGKWCQICRNLDRRCPIEVDKRRRELLLEESNHKAPDDEKLLQLQRDADQVCSSADKGCRYCAVVLQIFEFYERQFSLYKSFAIALSPRANAQIWLSKPAPVGGSPRVQIYTPLGSFPLLAARRSYHNNNLLLLGHSPAWSHLRPVPEISPGPRSPEALSFMRECLDACLQHHDGCQETGQVMPTRVIEVGAPGDDRVRLIESKNACSNRYVALSYCWGKDAVFTTVKSNFQQVVSGIPVSVLPKTLQDAIYVTRQLGVQYLWIDAICIIQDDLADWEKESATMGNVYKEALFTLAAASSSSSNQGFLDERPKSTDFSTKWINEGGIPTILKARLDPTTSETIWTSSKFPLNNRGWTLQEQVLSTRIVTFGDVEIQWRCPSSHRCECRGIDSWTKHWSRASLDTNSSLEDTHIFWHNLVSKQYSVRQLTKGSDKLPAVSGIASTIKQRTQSDYIAGLWVDNILRDLCWCTKYRPSAPLSVENCNSTPAAPSGAPEYRAPTFSWASVDGDLAYWDPCQCGDDDGWEPKAECLDVSAKVPGRNPFGQVSDGKLQLKGSIAQCFLSIRVRQQKYRRWILNGNDERIADVDEDLCGFHYQGPDGTAQLSTSRHTSAVMHAGASSSEASSESISRLPAYLFLLGKVKETCNQNLIHYYLILGKSFRDPSCYERIGQYMDEISTMEGMEDEPGPVSEEVSFTEATVTII</sequence>
<dbReference type="Proteomes" id="UP001148629">
    <property type="component" value="Unassembled WGS sequence"/>
</dbReference>
<dbReference type="EMBL" id="JANRMS010000038">
    <property type="protein sequence ID" value="KAJ3548797.1"/>
    <property type="molecule type" value="Genomic_DNA"/>
</dbReference>
<evidence type="ECO:0000313" key="1">
    <source>
        <dbReference type="EMBL" id="KAJ3548797.1"/>
    </source>
</evidence>
<comment type="caution">
    <text evidence="1">The sequence shown here is derived from an EMBL/GenBank/DDBJ whole genome shotgun (WGS) entry which is preliminary data.</text>
</comment>
<protein>
    <submittedName>
        <fullName evidence="1">Uncharacterized protein</fullName>
    </submittedName>
</protein>
<evidence type="ECO:0000313" key="2">
    <source>
        <dbReference type="Proteomes" id="UP001148629"/>
    </source>
</evidence>
<organism evidence="1 2">
    <name type="scientific">Fusarium decemcellulare</name>
    <dbReference type="NCBI Taxonomy" id="57161"/>
    <lineage>
        <taxon>Eukaryota</taxon>
        <taxon>Fungi</taxon>
        <taxon>Dikarya</taxon>
        <taxon>Ascomycota</taxon>
        <taxon>Pezizomycotina</taxon>
        <taxon>Sordariomycetes</taxon>
        <taxon>Hypocreomycetidae</taxon>
        <taxon>Hypocreales</taxon>
        <taxon>Nectriaceae</taxon>
        <taxon>Fusarium</taxon>
        <taxon>Fusarium decemcellulare species complex</taxon>
    </lineage>
</organism>
<gene>
    <name evidence="1" type="ORF">NM208_g828</name>
</gene>
<reference evidence="1" key="1">
    <citation type="submission" date="2022-08" db="EMBL/GenBank/DDBJ databases">
        <title>Genome Sequence of Fusarium decemcellulare.</title>
        <authorList>
            <person name="Buettner E."/>
        </authorList>
    </citation>
    <scope>NUCLEOTIDE SEQUENCE</scope>
    <source>
        <strain evidence="1">Babe19</strain>
    </source>
</reference>
<accession>A0ACC1SY11</accession>